<accession>A0ABS2QYB0</accession>
<dbReference type="GO" id="GO:0008168">
    <property type="term" value="F:methyltransferase activity"/>
    <property type="evidence" value="ECO:0007669"/>
    <property type="project" value="UniProtKB-KW"/>
</dbReference>
<dbReference type="InterPro" id="IPR029063">
    <property type="entry name" value="SAM-dependent_MTases_sf"/>
</dbReference>
<dbReference type="Gene3D" id="3.40.50.150">
    <property type="entry name" value="Vaccinia Virus protein VP39"/>
    <property type="match status" value="1"/>
</dbReference>
<dbReference type="SUPFAM" id="SSF53335">
    <property type="entry name" value="S-adenosyl-L-methionine-dependent methyltransferases"/>
    <property type="match status" value="1"/>
</dbReference>
<keyword evidence="1" id="KW-0808">Transferase</keyword>
<protein>
    <submittedName>
        <fullName evidence="1">SAM-dependent methyltransferase</fullName>
    </submittedName>
</protein>
<dbReference type="EMBL" id="JAFBFC010000007">
    <property type="protein sequence ID" value="MBM7704474.1"/>
    <property type="molecule type" value="Genomic_DNA"/>
</dbReference>
<gene>
    <name evidence="1" type="ORF">JOC83_003331</name>
</gene>
<dbReference type="Pfam" id="PF13489">
    <property type="entry name" value="Methyltransf_23"/>
    <property type="match status" value="1"/>
</dbReference>
<reference evidence="1 2" key="1">
    <citation type="submission" date="2021-01" db="EMBL/GenBank/DDBJ databases">
        <title>Genomic Encyclopedia of Type Strains, Phase IV (KMG-IV): sequencing the most valuable type-strain genomes for metagenomic binning, comparative biology and taxonomic classification.</title>
        <authorList>
            <person name="Goeker M."/>
        </authorList>
    </citation>
    <scope>NUCLEOTIDE SEQUENCE [LARGE SCALE GENOMIC DNA]</scope>
    <source>
        <strain evidence="1 2">DSM 104297</strain>
    </source>
</reference>
<keyword evidence="2" id="KW-1185">Reference proteome</keyword>
<sequence>MSTEKNKLKELYSEMSKHSSYQILSKRLSEIINHNEIKVKTRYEKERLKYITENLDIHNKKILDIGGNTGYFTFEMIDQGVEKVHFYEGNKTHSEFVRLSSKVLGVEKKIEITNEYYRFDDECRKKKYDIILLLNVLHHIGDDYGDKKLSIEKAKGIIVEQLNTLADTTEIMVFQLGFNWKGNSELGLFENGTKEELIRFIKDGTEKKWGIIEIGVAEQIEDSIHYNKLNKENINRFDHLGEFLNRPIFIMKSLK</sequence>
<dbReference type="RefSeq" id="WP_205188479.1">
    <property type="nucleotide sequence ID" value="NZ_JAFBFC010000007.1"/>
</dbReference>
<dbReference type="CDD" id="cd02440">
    <property type="entry name" value="AdoMet_MTases"/>
    <property type="match status" value="1"/>
</dbReference>
<organism evidence="1 2">
    <name type="scientific">Priestia iocasae</name>
    <dbReference type="NCBI Taxonomy" id="2291674"/>
    <lineage>
        <taxon>Bacteria</taxon>
        <taxon>Bacillati</taxon>
        <taxon>Bacillota</taxon>
        <taxon>Bacilli</taxon>
        <taxon>Bacillales</taxon>
        <taxon>Bacillaceae</taxon>
        <taxon>Priestia</taxon>
    </lineage>
</organism>
<keyword evidence="1" id="KW-0489">Methyltransferase</keyword>
<comment type="caution">
    <text evidence="1">The sequence shown here is derived from an EMBL/GenBank/DDBJ whole genome shotgun (WGS) entry which is preliminary data.</text>
</comment>
<evidence type="ECO:0000313" key="2">
    <source>
        <dbReference type="Proteomes" id="UP000809829"/>
    </source>
</evidence>
<proteinExistence type="predicted"/>
<dbReference type="Proteomes" id="UP000809829">
    <property type="component" value="Unassembled WGS sequence"/>
</dbReference>
<dbReference type="GO" id="GO:0032259">
    <property type="term" value="P:methylation"/>
    <property type="evidence" value="ECO:0007669"/>
    <property type="project" value="UniProtKB-KW"/>
</dbReference>
<evidence type="ECO:0000313" key="1">
    <source>
        <dbReference type="EMBL" id="MBM7704474.1"/>
    </source>
</evidence>
<name>A0ABS2QYB0_9BACI</name>